<dbReference type="Proteomes" id="UP001279553">
    <property type="component" value="Unassembled WGS sequence"/>
</dbReference>
<dbReference type="EMBL" id="JAWXYB010000008">
    <property type="protein sequence ID" value="MDX5929532.1"/>
    <property type="molecule type" value="Genomic_DNA"/>
</dbReference>
<gene>
    <name evidence="1" type="ORF">SIL87_01960</name>
</gene>
<dbReference type="AlphaFoldDB" id="A0AAW9DNB8"/>
<evidence type="ECO:0000313" key="2">
    <source>
        <dbReference type="Proteomes" id="UP001279553"/>
    </source>
</evidence>
<sequence length="91" mass="10432">MSVGTGSFSCGRWDQAWIDNPTQIALETQWVAGYVVGSESVYNRYTNKPIRIKTKDLDGIKFWIKDFCEKHPTKSIAWASGIFTLTHLYQK</sequence>
<evidence type="ECO:0000313" key="1">
    <source>
        <dbReference type="EMBL" id="MDX5929532.1"/>
    </source>
</evidence>
<name>A0AAW9DNB8_ACIAO</name>
<proteinExistence type="predicted"/>
<keyword evidence="2" id="KW-1185">Reference proteome</keyword>
<accession>A0AAW9DNB8</accession>
<protein>
    <submittedName>
        <fullName evidence="1">Uncharacterized protein</fullName>
    </submittedName>
</protein>
<comment type="caution">
    <text evidence="1">The sequence shown here is derived from an EMBL/GenBank/DDBJ whole genome shotgun (WGS) entry which is preliminary data.</text>
</comment>
<organism evidence="1 2">
    <name type="scientific">Acidiphilium acidophilum</name>
    <name type="common">Thiobacillus acidophilus</name>
    <dbReference type="NCBI Taxonomy" id="76588"/>
    <lineage>
        <taxon>Bacteria</taxon>
        <taxon>Pseudomonadati</taxon>
        <taxon>Pseudomonadota</taxon>
        <taxon>Alphaproteobacteria</taxon>
        <taxon>Acetobacterales</taxon>
        <taxon>Acidocellaceae</taxon>
        <taxon>Acidiphilium</taxon>
    </lineage>
</organism>
<reference evidence="1 2" key="1">
    <citation type="submission" date="2023-11" db="EMBL/GenBank/DDBJ databases">
        <title>MicrobeMod: A computational toolkit for identifying prokaryotic methylation and restriction-modification with nanopore sequencing.</title>
        <authorList>
            <person name="Crits-Christoph A."/>
            <person name="Kang S.C."/>
            <person name="Lee H."/>
            <person name="Ostrov N."/>
        </authorList>
    </citation>
    <scope>NUCLEOTIDE SEQUENCE [LARGE SCALE GENOMIC DNA]</scope>
    <source>
        <strain evidence="1 2">DSMZ 700</strain>
    </source>
</reference>